<dbReference type="Proteomes" id="UP000186601">
    <property type="component" value="Unassembled WGS sequence"/>
</dbReference>
<dbReference type="Pfam" id="PF18759">
    <property type="entry name" value="Plavaka"/>
    <property type="match status" value="1"/>
</dbReference>
<dbReference type="InterPro" id="IPR041078">
    <property type="entry name" value="Plavaka"/>
</dbReference>
<organism evidence="1 2">
    <name type="scientific">Hermanssonia centrifuga</name>
    <dbReference type="NCBI Taxonomy" id="98765"/>
    <lineage>
        <taxon>Eukaryota</taxon>
        <taxon>Fungi</taxon>
        <taxon>Dikarya</taxon>
        <taxon>Basidiomycota</taxon>
        <taxon>Agaricomycotina</taxon>
        <taxon>Agaricomycetes</taxon>
        <taxon>Polyporales</taxon>
        <taxon>Meruliaceae</taxon>
        <taxon>Hermanssonia</taxon>
    </lineage>
</organism>
<feature type="non-terminal residue" evidence="1">
    <location>
        <position position="1"/>
    </location>
</feature>
<dbReference type="AlphaFoldDB" id="A0A2R6NQ77"/>
<gene>
    <name evidence="1" type="ORF">PHLCEN_2v9634</name>
</gene>
<sequence length="249" mass="28476">TSSTLPDSTWSPYPNESSFRLGEWYWNDGTCKSQASFKKLVNVITAPDFSTEDIQKTKWDVVDRELVLERDETWDGWEDVDGLGWVESPVTISVPFHKNTAHPGTQYYTLPDNFRHRRLLSALREKVQSADFRHFHTHPYELHWKYGDASDDRVHGELYWSDAFLEAHKSIQAQPSEPGCKLEKVVAGFMFASDATHLTAFGDASLWPLYLAFGNESKYRRSKPSCYAQSHIGYFRKVSGSLSVVPTTV</sequence>
<evidence type="ECO:0000313" key="1">
    <source>
        <dbReference type="EMBL" id="PSR74700.1"/>
    </source>
</evidence>
<proteinExistence type="predicted"/>
<comment type="caution">
    <text evidence="1">The sequence shown here is derived from an EMBL/GenBank/DDBJ whole genome shotgun (WGS) entry which is preliminary data.</text>
</comment>
<reference evidence="1 2" key="1">
    <citation type="submission" date="2018-02" db="EMBL/GenBank/DDBJ databases">
        <title>Genome sequence of the basidiomycete white-rot fungus Phlebia centrifuga.</title>
        <authorList>
            <person name="Granchi Z."/>
            <person name="Peng M."/>
            <person name="de Vries R.P."/>
            <person name="Hilden K."/>
            <person name="Makela M.R."/>
            <person name="Grigoriev I."/>
            <person name="Riley R."/>
        </authorList>
    </citation>
    <scope>NUCLEOTIDE SEQUENCE [LARGE SCALE GENOMIC DNA]</scope>
    <source>
        <strain evidence="1 2">FBCC195</strain>
    </source>
</reference>
<name>A0A2R6NQ77_9APHY</name>
<protein>
    <submittedName>
        <fullName evidence="1">Uncharacterized protein</fullName>
    </submittedName>
</protein>
<evidence type="ECO:0000313" key="2">
    <source>
        <dbReference type="Proteomes" id="UP000186601"/>
    </source>
</evidence>
<accession>A0A2R6NQ77</accession>
<keyword evidence="2" id="KW-1185">Reference proteome</keyword>
<dbReference type="STRING" id="98765.A0A2R6NQ77"/>
<dbReference type="EMBL" id="MLYV02000963">
    <property type="protein sequence ID" value="PSR74700.1"/>
    <property type="molecule type" value="Genomic_DNA"/>
</dbReference>
<dbReference type="OrthoDB" id="2798752at2759"/>